<evidence type="ECO:0000313" key="2">
    <source>
        <dbReference type="EMBL" id="CAA9580290.1"/>
    </source>
</evidence>
<evidence type="ECO:0000256" key="1">
    <source>
        <dbReference type="SAM" id="MobiDB-lite"/>
    </source>
</evidence>
<dbReference type="AlphaFoldDB" id="A0A6J4VJB0"/>
<sequence>GHPPPRRRPLGGRRAAAPAAPPPAERRAAVRRRPRRAVRHPLRAVDRRPLVGGAPRPGRGQPRHLLAAVAGLAAGRGVGRRPPRAAGRTRGRRPDRLGAGLPRQRERPGQKGGDGAGPNPTDRGKPGCKLHVL</sequence>
<gene>
    <name evidence="2" type="ORF">AVDCRST_MAG59-4657</name>
</gene>
<accession>A0A6J4VJB0</accession>
<proteinExistence type="predicted"/>
<protein>
    <submittedName>
        <fullName evidence="2">Uncharacterized protein</fullName>
    </submittedName>
</protein>
<feature type="compositionally biased region" description="Basic residues" evidence="1">
    <location>
        <begin position="1"/>
        <end position="11"/>
    </location>
</feature>
<feature type="compositionally biased region" description="Low complexity" evidence="1">
    <location>
        <begin position="52"/>
        <end position="75"/>
    </location>
</feature>
<organism evidence="2">
    <name type="scientific">uncultured Thermomicrobiales bacterium</name>
    <dbReference type="NCBI Taxonomy" id="1645740"/>
    <lineage>
        <taxon>Bacteria</taxon>
        <taxon>Pseudomonadati</taxon>
        <taxon>Thermomicrobiota</taxon>
        <taxon>Thermomicrobia</taxon>
        <taxon>Thermomicrobiales</taxon>
        <taxon>environmental samples</taxon>
    </lineage>
</organism>
<dbReference type="EMBL" id="CADCWF010000339">
    <property type="protein sequence ID" value="CAA9580290.1"/>
    <property type="molecule type" value="Genomic_DNA"/>
</dbReference>
<feature type="non-terminal residue" evidence="2">
    <location>
        <position position="1"/>
    </location>
</feature>
<reference evidence="2" key="1">
    <citation type="submission" date="2020-02" db="EMBL/GenBank/DDBJ databases">
        <authorList>
            <person name="Meier V. D."/>
        </authorList>
    </citation>
    <scope>NUCLEOTIDE SEQUENCE</scope>
    <source>
        <strain evidence="2">AVDCRST_MAG59</strain>
    </source>
</reference>
<feature type="compositionally biased region" description="Basic residues" evidence="1">
    <location>
        <begin position="78"/>
        <end position="93"/>
    </location>
</feature>
<name>A0A6J4VJB0_9BACT</name>
<feature type="non-terminal residue" evidence="2">
    <location>
        <position position="133"/>
    </location>
</feature>
<feature type="compositionally biased region" description="Basic residues" evidence="1">
    <location>
        <begin position="29"/>
        <end position="42"/>
    </location>
</feature>
<feature type="region of interest" description="Disordered" evidence="1">
    <location>
        <begin position="1"/>
        <end position="133"/>
    </location>
</feature>